<keyword evidence="2" id="KW-1185">Reference proteome</keyword>
<sequence>MSLFIREFLEKKTKLGAVLSVGRMVNFRSSTLMLRISDQGKLIFGSSLFSLSYTLRPNAVTPVERKLITPTQSQHSLT</sequence>
<protein>
    <submittedName>
        <fullName evidence="1">Uncharacterized protein</fullName>
    </submittedName>
</protein>
<dbReference type="EMBL" id="VSRR010001262">
    <property type="protein sequence ID" value="MPC23857.1"/>
    <property type="molecule type" value="Genomic_DNA"/>
</dbReference>
<reference evidence="1 2" key="1">
    <citation type="submission" date="2019-05" db="EMBL/GenBank/DDBJ databases">
        <title>Another draft genome of Portunus trituberculatus and its Hox gene families provides insights of decapod evolution.</title>
        <authorList>
            <person name="Jeong J.-H."/>
            <person name="Song I."/>
            <person name="Kim S."/>
            <person name="Choi T."/>
            <person name="Kim D."/>
            <person name="Ryu S."/>
            <person name="Kim W."/>
        </authorList>
    </citation>
    <scope>NUCLEOTIDE SEQUENCE [LARGE SCALE GENOMIC DNA]</scope>
    <source>
        <tissue evidence="1">Muscle</tissue>
    </source>
</reference>
<dbReference type="AlphaFoldDB" id="A0A5B7DRT1"/>
<proteinExistence type="predicted"/>
<gene>
    <name evidence="1" type="ORF">E2C01_016923</name>
</gene>
<evidence type="ECO:0000313" key="1">
    <source>
        <dbReference type="EMBL" id="MPC23857.1"/>
    </source>
</evidence>
<comment type="caution">
    <text evidence="1">The sequence shown here is derived from an EMBL/GenBank/DDBJ whole genome shotgun (WGS) entry which is preliminary data.</text>
</comment>
<accession>A0A5B7DRT1</accession>
<dbReference type="Proteomes" id="UP000324222">
    <property type="component" value="Unassembled WGS sequence"/>
</dbReference>
<evidence type="ECO:0000313" key="2">
    <source>
        <dbReference type="Proteomes" id="UP000324222"/>
    </source>
</evidence>
<name>A0A5B7DRT1_PORTR</name>
<organism evidence="1 2">
    <name type="scientific">Portunus trituberculatus</name>
    <name type="common">Swimming crab</name>
    <name type="synonym">Neptunus trituberculatus</name>
    <dbReference type="NCBI Taxonomy" id="210409"/>
    <lineage>
        <taxon>Eukaryota</taxon>
        <taxon>Metazoa</taxon>
        <taxon>Ecdysozoa</taxon>
        <taxon>Arthropoda</taxon>
        <taxon>Crustacea</taxon>
        <taxon>Multicrustacea</taxon>
        <taxon>Malacostraca</taxon>
        <taxon>Eumalacostraca</taxon>
        <taxon>Eucarida</taxon>
        <taxon>Decapoda</taxon>
        <taxon>Pleocyemata</taxon>
        <taxon>Brachyura</taxon>
        <taxon>Eubrachyura</taxon>
        <taxon>Portunoidea</taxon>
        <taxon>Portunidae</taxon>
        <taxon>Portuninae</taxon>
        <taxon>Portunus</taxon>
    </lineage>
</organism>